<feature type="signal peptide" evidence="1">
    <location>
        <begin position="1"/>
        <end position="27"/>
    </location>
</feature>
<sequence>MRITRTLAVVATALATAALGSAGPARADQVMEGVYGYTQGDVVADWVIYPSCVPTVGDLRVNLELPVACRLHVAANPSTKVAGGDARLTNGVWTFSTNKKDGLTCPDGATTAPIVETYEFDDRTMSGTRSVSFSDVCDGQVAANILTYPFTLAYKGPLPIPVDRYPLYCEPGGLKRCF</sequence>
<evidence type="ECO:0000313" key="3">
    <source>
        <dbReference type="Proteomes" id="UP000467428"/>
    </source>
</evidence>
<dbReference type="Proteomes" id="UP000467428">
    <property type="component" value="Chromosome"/>
</dbReference>
<dbReference type="RefSeq" id="WP_163924469.1">
    <property type="nucleotide sequence ID" value="NZ_AP022593.1"/>
</dbReference>
<keyword evidence="3" id="KW-1185">Reference proteome</keyword>
<keyword evidence="1" id="KW-0732">Signal</keyword>
<organism evidence="2 3">
    <name type="scientific">Mycolicibacterium arabiense</name>
    <dbReference type="NCBI Taxonomy" id="1286181"/>
    <lineage>
        <taxon>Bacteria</taxon>
        <taxon>Bacillati</taxon>
        <taxon>Actinomycetota</taxon>
        <taxon>Actinomycetes</taxon>
        <taxon>Mycobacteriales</taxon>
        <taxon>Mycobacteriaceae</taxon>
        <taxon>Mycolicibacterium</taxon>
    </lineage>
</organism>
<evidence type="ECO:0000313" key="2">
    <source>
        <dbReference type="EMBL" id="BBY52649.1"/>
    </source>
</evidence>
<reference evidence="2 3" key="1">
    <citation type="journal article" date="2019" name="Emerg. Microbes Infect.">
        <title>Comprehensive subspecies identification of 175 nontuberculous mycobacteria species based on 7547 genomic profiles.</title>
        <authorList>
            <person name="Matsumoto Y."/>
            <person name="Kinjo T."/>
            <person name="Motooka D."/>
            <person name="Nabeya D."/>
            <person name="Jung N."/>
            <person name="Uechi K."/>
            <person name="Horii T."/>
            <person name="Iida T."/>
            <person name="Fujita J."/>
            <person name="Nakamura S."/>
        </authorList>
    </citation>
    <scope>NUCLEOTIDE SEQUENCE [LARGE SCALE GENOMIC DNA]</scope>
    <source>
        <strain evidence="2 3">JCM 18538</strain>
    </source>
</reference>
<geneLocation type="plasmid" evidence="3">
    <name>pjcm18538 dna</name>
</geneLocation>
<dbReference type="EMBL" id="AP022593">
    <property type="protein sequence ID" value="BBY52649.1"/>
    <property type="molecule type" value="Genomic_DNA"/>
</dbReference>
<dbReference type="KEGG" id="marz:MARA_61170"/>
<feature type="chain" id="PRO_5029554881" description="Secreted protein" evidence="1">
    <location>
        <begin position="28"/>
        <end position="178"/>
    </location>
</feature>
<gene>
    <name evidence="2" type="ORF">MARA_61170</name>
</gene>
<accession>A0A7I7S8L4</accession>
<protein>
    <recommendedName>
        <fullName evidence="4">Secreted protein</fullName>
    </recommendedName>
</protein>
<dbReference type="AlphaFoldDB" id="A0A7I7S8L4"/>
<evidence type="ECO:0008006" key="4">
    <source>
        <dbReference type="Google" id="ProtNLM"/>
    </source>
</evidence>
<proteinExistence type="predicted"/>
<evidence type="ECO:0000256" key="1">
    <source>
        <dbReference type="SAM" id="SignalP"/>
    </source>
</evidence>
<name>A0A7I7S8L4_9MYCO</name>